<dbReference type="EMBL" id="VSFF01000005">
    <property type="protein sequence ID" value="TYC15166.1"/>
    <property type="molecule type" value="Genomic_DNA"/>
</dbReference>
<organism evidence="1 2">
    <name type="scientific">Actinomadura syzygii</name>
    <dbReference type="NCBI Taxonomy" id="1427538"/>
    <lineage>
        <taxon>Bacteria</taxon>
        <taxon>Bacillati</taxon>
        <taxon>Actinomycetota</taxon>
        <taxon>Actinomycetes</taxon>
        <taxon>Streptosporangiales</taxon>
        <taxon>Thermomonosporaceae</taxon>
        <taxon>Actinomadura</taxon>
    </lineage>
</organism>
<dbReference type="OrthoDB" id="5494330at2"/>
<accession>A0A5D0UBN0</accession>
<gene>
    <name evidence="1" type="ORF">FXF65_13790</name>
</gene>
<dbReference type="InterPro" id="IPR021223">
    <property type="entry name" value="AbiGi"/>
</dbReference>
<dbReference type="Proteomes" id="UP000322634">
    <property type="component" value="Unassembled WGS sequence"/>
</dbReference>
<evidence type="ECO:0000313" key="1">
    <source>
        <dbReference type="EMBL" id="TYC15166.1"/>
    </source>
</evidence>
<sequence length="211" mass="24340">MALGFRGNDTWRDMSEYLVHLTSRVAFGRILADGELQASRRFGAARHVKDLDVPQQSVCLSEIPLDYLSRLVERRGEFGVGYDKRAVAMAGGAPVWYLRKDSPVVKELKSLVEKASREDGRPESQDDPVWNLTPYIDFPGPYRDTEYEFEWEQEWRIERLKVHGGEVRFLFAPERHHPETTRLWTSGPPPPIIDTTWPMSQIQEVLADQDL</sequence>
<protein>
    <submittedName>
        <fullName evidence="1">Uncharacterized protein</fullName>
    </submittedName>
</protein>
<reference evidence="1 2" key="1">
    <citation type="submission" date="2019-08" db="EMBL/GenBank/DDBJ databases">
        <title>Actinomadura sp. nov. CYP1-5 isolated from mountain soil.</title>
        <authorList>
            <person name="Songsumanus A."/>
            <person name="Kuncharoen N."/>
            <person name="Kudo T."/>
            <person name="Yuki M."/>
            <person name="Igarashi Y."/>
            <person name="Tanasupawat S."/>
        </authorList>
    </citation>
    <scope>NUCLEOTIDE SEQUENCE [LARGE SCALE GENOMIC DNA]</scope>
    <source>
        <strain evidence="1 2">GKU157</strain>
    </source>
</reference>
<dbReference type="AlphaFoldDB" id="A0A5D0UBN0"/>
<keyword evidence="2" id="KW-1185">Reference proteome</keyword>
<name>A0A5D0UBN0_9ACTN</name>
<proteinExistence type="predicted"/>
<evidence type="ECO:0000313" key="2">
    <source>
        <dbReference type="Proteomes" id="UP000322634"/>
    </source>
</evidence>
<dbReference type="Pfam" id="PF10899">
    <property type="entry name" value="AbiGi"/>
    <property type="match status" value="1"/>
</dbReference>
<comment type="caution">
    <text evidence="1">The sequence shown here is derived from an EMBL/GenBank/DDBJ whole genome shotgun (WGS) entry which is preliminary data.</text>
</comment>